<proteinExistence type="predicted"/>
<dbReference type="AlphaFoldDB" id="A0A0S7WTP8"/>
<gene>
    <name evidence="1" type="ORF">AMJ39_05215</name>
</gene>
<dbReference type="Gene3D" id="2.160.20.10">
    <property type="entry name" value="Single-stranded right-handed beta-helix, Pectin lyase-like"/>
    <property type="match status" value="1"/>
</dbReference>
<comment type="caution">
    <text evidence="1">The sequence shown here is derived from an EMBL/GenBank/DDBJ whole genome shotgun (WGS) entry which is preliminary data.</text>
</comment>
<dbReference type="EMBL" id="LIZS01000023">
    <property type="protein sequence ID" value="KPJ53305.1"/>
    <property type="molecule type" value="Genomic_DNA"/>
</dbReference>
<dbReference type="PANTHER" id="PTHR11319:SF35">
    <property type="entry name" value="OUTER MEMBRANE PROTEIN PMPC-RELATED"/>
    <property type="match status" value="1"/>
</dbReference>
<dbReference type="InterPro" id="IPR006626">
    <property type="entry name" value="PbH1"/>
</dbReference>
<organism evidence="1 2">
    <name type="scientific">candidate division TA06 bacterium DG_24</name>
    <dbReference type="NCBI Taxonomy" id="1703770"/>
    <lineage>
        <taxon>Bacteria</taxon>
        <taxon>Bacteria division TA06</taxon>
    </lineage>
</organism>
<dbReference type="STRING" id="1703770.AMJ39_05215"/>
<dbReference type="SMART" id="SM00710">
    <property type="entry name" value="PbH1"/>
    <property type="match status" value="5"/>
</dbReference>
<evidence type="ECO:0000313" key="1">
    <source>
        <dbReference type="EMBL" id="KPJ53305.1"/>
    </source>
</evidence>
<dbReference type="SUPFAM" id="SSF51126">
    <property type="entry name" value="Pectin lyase-like"/>
    <property type="match status" value="1"/>
</dbReference>
<sequence>MAGALVAGSSVTALGTVLHVPSQYPTIQAGIDAAVNGDTVLVANGSYTGDGNRDIDFLGKSIVVMSENGPQVTIINCQGSSMDPHRGFCFHSGEQSSSVLQGFTIRNGYSIGDEYGGGIACLGGASPTIAGNAIAANTAVCGGGIHCDSSAALIEGNAISGNTATWGGGINLDRSPAMITGNLVTANAADSGGGIFCVMIPPTIEGNTIIGNTADFGGGVYWLVPIWELQWAGPAPWDRGGRGRELGEERRWISHDSSILAGNRICGNTAQFGAGLYLWGPTPDVIGNLVTGNTAQYVGGGISCNKYCETVIAGNTIAGNEALYGGGISCEFWAAPTVLNSISWENTAPTGSEIYVGEGSSIGVTYSDVEGGWPGEGNIDENPSFVLAGKRDHRLLWESPCIDAGHPDSLDPDGTRSDMGAFFFDQDDYLTLYLTPDTTVVLPGSELGVTYTAINRWGQPEPFWVLTEAVVSSGDTVRVVGPDQYTLPADFTVQRHLTHRVPSAAPFGEYRYRSRIGTPPATLYDEDSFSFEIAPVCDYLIWDADLTPFSGQPIMDALSALGRSSEFVEGPPGNYDLFAYRGLFICLGVYPNNAMIMEGSPEALQIEEYIAAGGSVYLEGGDVWYYDPLVGGHDFGPSFGIIAVTGGSPLMGLLSGVPNSLMPGLAGLTSPYFAANAFFDWLGAIPPAEIIFTMLDMPPDVGVANPTATGGHTIGVSFELGGTTFVEEVVGEFVVFFEG</sequence>
<evidence type="ECO:0008006" key="3">
    <source>
        <dbReference type="Google" id="ProtNLM"/>
    </source>
</evidence>
<reference evidence="1 2" key="1">
    <citation type="journal article" date="2015" name="Microbiome">
        <title>Genomic resolution of linkages in carbon, nitrogen, and sulfur cycling among widespread estuary sediment bacteria.</title>
        <authorList>
            <person name="Baker B.J."/>
            <person name="Lazar C.S."/>
            <person name="Teske A.P."/>
            <person name="Dick G.J."/>
        </authorList>
    </citation>
    <scope>NUCLEOTIDE SEQUENCE [LARGE SCALE GENOMIC DNA]</scope>
    <source>
        <strain evidence="1">DG_24</strain>
    </source>
</reference>
<protein>
    <recommendedName>
        <fullName evidence="3">Right handed beta helix domain-containing protein</fullName>
    </recommendedName>
</protein>
<dbReference type="InterPro" id="IPR012334">
    <property type="entry name" value="Pectin_lyas_fold"/>
</dbReference>
<dbReference type="PANTHER" id="PTHR11319">
    <property type="entry name" value="G PROTEIN-COUPLED RECEPTOR-RELATED"/>
    <property type="match status" value="1"/>
</dbReference>
<accession>A0A0S7WTP8</accession>
<evidence type="ECO:0000313" key="2">
    <source>
        <dbReference type="Proteomes" id="UP000052008"/>
    </source>
</evidence>
<name>A0A0S7WTP8_UNCT6</name>
<dbReference type="InterPro" id="IPR011050">
    <property type="entry name" value="Pectin_lyase_fold/virulence"/>
</dbReference>
<dbReference type="Proteomes" id="UP000052008">
    <property type="component" value="Unassembled WGS sequence"/>
</dbReference>